<comment type="caution">
    <text evidence="2">The sequence shown here is derived from an EMBL/GenBank/DDBJ whole genome shotgun (WGS) entry which is preliminary data.</text>
</comment>
<dbReference type="InterPro" id="IPR013762">
    <property type="entry name" value="Integrase-like_cat_sf"/>
</dbReference>
<dbReference type="InterPro" id="IPR011010">
    <property type="entry name" value="DNA_brk_join_enz"/>
</dbReference>
<evidence type="ECO:0000313" key="2">
    <source>
        <dbReference type="EMBL" id="MBU3062434.1"/>
    </source>
</evidence>
<name>A0ABS6AWL2_9NOCA</name>
<organism evidence="2 3">
    <name type="scientific">Nocardia albiluteola</name>
    <dbReference type="NCBI Taxonomy" id="2842303"/>
    <lineage>
        <taxon>Bacteria</taxon>
        <taxon>Bacillati</taxon>
        <taxon>Actinomycetota</taxon>
        <taxon>Actinomycetes</taxon>
        <taxon>Mycobacteriales</taxon>
        <taxon>Nocardiaceae</taxon>
        <taxon>Nocardia</taxon>
    </lineage>
</organism>
<evidence type="ECO:0008006" key="4">
    <source>
        <dbReference type="Google" id="ProtNLM"/>
    </source>
</evidence>
<dbReference type="SUPFAM" id="SSF56349">
    <property type="entry name" value="DNA breaking-rejoining enzymes"/>
    <property type="match status" value="1"/>
</dbReference>
<protein>
    <recommendedName>
        <fullName evidence="4">Tyr recombinase domain-containing protein</fullName>
    </recommendedName>
</protein>
<evidence type="ECO:0000256" key="1">
    <source>
        <dbReference type="ARBA" id="ARBA00023172"/>
    </source>
</evidence>
<proteinExistence type="predicted"/>
<sequence>MQALLFFDLDDGGPRNLESMGRRWRPLAAALGLPEGVTPHRLRKHLGTEGISAGLDVTEVADQSVNTSRVLRKSSVCRHQPHADVTALIGNKLGPALKEVARRRTG</sequence>
<keyword evidence="1" id="KW-0233">DNA recombination</keyword>
<accession>A0ABS6AWL2</accession>
<dbReference type="RefSeq" id="WP_215917280.1">
    <property type="nucleotide sequence ID" value="NZ_JAHKNI010000003.1"/>
</dbReference>
<reference evidence="2 3" key="1">
    <citation type="submission" date="2021-06" db="EMBL/GenBank/DDBJ databases">
        <title>Actinomycetes sequencing.</title>
        <authorList>
            <person name="Shan Q."/>
        </authorList>
    </citation>
    <scope>NUCLEOTIDE SEQUENCE [LARGE SCALE GENOMIC DNA]</scope>
    <source>
        <strain evidence="2 3">NEAU-G5</strain>
    </source>
</reference>
<dbReference type="Gene3D" id="1.10.443.10">
    <property type="entry name" value="Intergrase catalytic core"/>
    <property type="match status" value="1"/>
</dbReference>
<keyword evidence="3" id="KW-1185">Reference proteome</keyword>
<evidence type="ECO:0000313" key="3">
    <source>
        <dbReference type="Proteomes" id="UP000733379"/>
    </source>
</evidence>
<dbReference type="Proteomes" id="UP000733379">
    <property type="component" value="Unassembled WGS sequence"/>
</dbReference>
<dbReference type="EMBL" id="JAHKNI010000003">
    <property type="protein sequence ID" value="MBU3062434.1"/>
    <property type="molecule type" value="Genomic_DNA"/>
</dbReference>
<gene>
    <name evidence="2" type="ORF">KO481_12990</name>
</gene>